<dbReference type="InterPro" id="IPR050445">
    <property type="entry name" value="Bact_polysacc_biosynth/exp"/>
</dbReference>
<evidence type="ECO:0000256" key="2">
    <source>
        <dbReference type="ARBA" id="ARBA00011903"/>
    </source>
</evidence>
<gene>
    <name evidence="10" type="ORF">EYC82_00855</name>
</gene>
<dbReference type="InterPro" id="IPR025669">
    <property type="entry name" value="AAA_dom"/>
</dbReference>
<keyword evidence="5" id="KW-0418">Kinase</keyword>
<comment type="catalytic activity">
    <reaction evidence="8">
        <text>L-tyrosyl-[protein] + ATP = O-phospho-L-tyrosyl-[protein] + ADP + H(+)</text>
        <dbReference type="Rhea" id="RHEA:10596"/>
        <dbReference type="Rhea" id="RHEA-COMP:10136"/>
        <dbReference type="Rhea" id="RHEA-COMP:20101"/>
        <dbReference type="ChEBI" id="CHEBI:15378"/>
        <dbReference type="ChEBI" id="CHEBI:30616"/>
        <dbReference type="ChEBI" id="CHEBI:46858"/>
        <dbReference type="ChEBI" id="CHEBI:61978"/>
        <dbReference type="ChEBI" id="CHEBI:456216"/>
        <dbReference type="EC" id="2.7.10.2"/>
    </reaction>
</comment>
<comment type="similarity">
    <text evidence="1">Belongs to the CpsD/CapB family.</text>
</comment>
<dbReference type="Pfam" id="PF13614">
    <property type="entry name" value="AAA_31"/>
    <property type="match status" value="1"/>
</dbReference>
<evidence type="ECO:0000259" key="9">
    <source>
        <dbReference type="Pfam" id="PF13614"/>
    </source>
</evidence>
<feature type="domain" description="AAA" evidence="9">
    <location>
        <begin position="50"/>
        <end position="185"/>
    </location>
</feature>
<dbReference type="InterPro" id="IPR027417">
    <property type="entry name" value="P-loop_NTPase"/>
</dbReference>
<evidence type="ECO:0000256" key="7">
    <source>
        <dbReference type="ARBA" id="ARBA00023137"/>
    </source>
</evidence>
<organism evidence="10 11">
    <name type="scientific">Candidatus Marimicrobium litorale</name>
    <dbReference type="NCBI Taxonomy" id="2518991"/>
    <lineage>
        <taxon>Bacteria</taxon>
        <taxon>Pseudomonadati</taxon>
        <taxon>Pseudomonadota</taxon>
        <taxon>Gammaproteobacteria</taxon>
        <taxon>Cellvibrionales</taxon>
        <taxon>Halieaceae</taxon>
        <taxon>Marimicrobium</taxon>
    </lineage>
</organism>
<evidence type="ECO:0000256" key="8">
    <source>
        <dbReference type="ARBA" id="ARBA00051245"/>
    </source>
</evidence>
<evidence type="ECO:0000256" key="6">
    <source>
        <dbReference type="ARBA" id="ARBA00022840"/>
    </source>
</evidence>
<dbReference type="Gene3D" id="3.40.50.300">
    <property type="entry name" value="P-loop containing nucleotide triphosphate hydrolases"/>
    <property type="match status" value="1"/>
</dbReference>
<evidence type="ECO:0000256" key="1">
    <source>
        <dbReference type="ARBA" id="ARBA00007316"/>
    </source>
</evidence>
<dbReference type="Proteomes" id="UP001143304">
    <property type="component" value="Unassembled WGS sequence"/>
</dbReference>
<evidence type="ECO:0000256" key="3">
    <source>
        <dbReference type="ARBA" id="ARBA00022679"/>
    </source>
</evidence>
<proteinExistence type="inferred from homology"/>
<keyword evidence="7" id="KW-0829">Tyrosine-protein kinase</keyword>
<evidence type="ECO:0000256" key="5">
    <source>
        <dbReference type="ARBA" id="ARBA00022777"/>
    </source>
</evidence>
<dbReference type="CDD" id="cd05387">
    <property type="entry name" value="BY-kinase"/>
    <property type="match status" value="1"/>
</dbReference>
<dbReference type="EMBL" id="SHNO01000001">
    <property type="protein sequence ID" value="MCX2975902.1"/>
    <property type="molecule type" value="Genomic_DNA"/>
</dbReference>
<sequence>MIPFGRLQELGILTPTAPRSAIAEEFRTIKRPLLVNIVGDSVTPAVPNGKLIMVTSALEGDGKTFCSISLALSIAMEQDKRVLFVDGDCAKSTAGSLLGVPKKTPGLIDLIENRGSHPENFTLDTNMETLRVLPSGKFHPHSNELLASSRMHELILELAEEDADRVIVFDSPPLLLTTEAAILASFMGQIVFVVSADQTPQYAVTQAIEHLAEDKMVGMVLNRARRGRNPYYYNYGYADTPYGNSPEHMGTDSGR</sequence>
<comment type="caution">
    <text evidence="10">The sequence shown here is derived from an EMBL/GenBank/DDBJ whole genome shotgun (WGS) entry which is preliminary data.</text>
</comment>
<dbReference type="SUPFAM" id="SSF52540">
    <property type="entry name" value="P-loop containing nucleoside triphosphate hydrolases"/>
    <property type="match status" value="1"/>
</dbReference>
<keyword evidence="6" id="KW-0067">ATP-binding</keyword>
<accession>A0ABT3T2Z8</accession>
<evidence type="ECO:0000313" key="10">
    <source>
        <dbReference type="EMBL" id="MCX2975902.1"/>
    </source>
</evidence>
<keyword evidence="11" id="KW-1185">Reference proteome</keyword>
<dbReference type="EC" id="2.7.10.2" evidence="2"/>
<name>A0ABT3T2Z8_9GAMM</name>
<dbReference type="PANTHER" id="PTHR32309">
    <property type="entry name" value="TYROSINE-PROTEIN KINASE"/>
    <property type="match status" value="1"/>
</dbReference>
<evidence type="ECO:0000256" key="4">
    <source>
        <dbReference type="ARBA" id="ARBA00022741"/>
    </source>
</evidence>
<dbReference type="PANTHER" id="PTHR32309:SF13">
    <property type="entry name" value="FERRIC ENTEROBACTIN TRANSPORT PROTEIN FEPE"/>
    <property type="match status" value="1"/>
</dbReference>
<reference evidence="10" key="1">
    <citation type="submission" date="2019-02" db="EMBL/GenBank/DDBJ databases">
        <authorList>
            <person name="Li S.-H."/>
        </authorList>
    </citation>
    <scope>NUCLEOTIDE SEQUENCE</scope>
    <source>
        <strain evidence="10">IMCC11814</strain>
    </source>
</reference>
<protein>
    <recommendedName>
        <fullName evidence="2">non-specific protein-tyrosine kinase</fullName>
        <ecNumber evidence="2">2.7.10.2</ecNumber>
    </recommendedName>
</protein>
<evidence type="ECO:0000313" key="11">
    <source>
        <dbReference type="Proteomes" id="UP001143304"/>
    </source>
</evidence>
<keyword evidence="4" id="KW-0547">Nucleotide-binding</keyword>
<dbReference type="InterPro" id="IPR005702">
    <property type="entry name" value="Wzc-like_C"/>
</dbReference>
<keyword evidence="3" id="KW-0808">Transferase</keyword>